<keyword evidence="2" id="KW-1185">Reference proteome</keyword>
<name>A0ABQ4KA74_9BACI</name>
<dbReference type="EMBL" id="BOQT01000018">
    <property type="protein sequence ID" value="GIN22619.1"/>
    <property type="molecule type" value="Genomic_DNA"/>
</dbReference>
<protein>
    <submittedName>
        <fullName evidence="1">Uncharacterized protein</fullName>
    </submittedName>
</protein>
<dbReference type="RefSeq" id="WP_212963733.1">
    <property type="nucleotide sequence ID" value="NZ_BOQT01000018.1"/>
</dbReference>
<organism evidence="1 2">
    <name type="scientific">Siminovitchia fordii</name>
    <dbReference type="NCBI Taxonomy" id="254759"/>
    <lineage>
        <taxon>Bacteria</taxon>
        <taxon>Bacillati</taxon>
        <taxon>Bacillota</taxon>
        <taxon>Bacilli</taxon>
        <taxon>Bacillales</taxon>
        <taxon>Bacillaceae</taxon>
        <taxon>Siminovitchia</taxon>
    </lineage>
</organism>
<accession>A0ABQ4KA74</accession>
<evidence type="ECO:0000313" key="1">
    <source>
        <dbReference type="EMBL" id="GIN22619.1"/>
    </source>
</evidence>
<dbReference type="Proteomes" id="UP000680279">
    <property type="component" value="Unassembled WGS sequence"/>
</dbReference>
<evidence type="ECO:0000313" key="2">
    <source>
        <dbReference type="Proteomes" id="UP000680279"/>
    </source>
</evidence>
<proteinExistence type="predicted"/>
<sequence>MIVTEPKIKSIITGSYPIRYMAFDNHKTIVEHENVISGQFEKYQEAMAYYNEIEYKAFGKDYYGYCFITIASTNGKFMVEIESEYPDHLRKQNNSQSIHETYQEAKEQALKQIGLTEDWLTSKWYLKQPVTTVDRETWEERGQWYKKVYEDGTKVVRLIGDHQKHKFNIDYRKKENKQTEYFQIIIKEEL</sequence>
<gene>
    <name evidence="1" type="ORF">J1TS3_37530</name>
</gene>
<comment type="caution">
    <text evidence="1">The sequence shown here is derived from an EMBL/GenBank/DDBJ whole genome shotgun (WGS) entry which is preliminary data.</text>
</comment>
<reference evidence="1 2" key="1">
    <citation type="submission" date="2021-03" db="EMBL/GenBank/DDBJ databases">
        <title>Antimicrobial resistance genes in bacteria isolated from Japanese honey, and their potential for conferring macrolide and lincosamide resistance in the American foulbrood pathogen Paenibacillus larvae.</title>
        <authorList>
            <person name="Okamoto M."/>
            <person name="Kumagai M."/>
            <person name="Kanamori H."/>
            <person name="Takamatsu D."/>
        </authorList>
    </citation>
    <scope>NUCLEOTIDE SEQUENCE [LARGE SCALE GENOMIC DNA]</scope>
    <source>
        <strain evidence="1 2">J1TS3</strain>
    </source>
</reference>